<organism evidence="1 2">
    <name type="scientific">Paenibacillus haidiansis</name>
    <dbReference type="NCBI Taxonomy" id="1574488"/>
    <lineage>
        <taxon>Bacteria</taxon>
        <taxon>Bacillati</taxon>
        <taxon>Bacillota</taxon>
        <taxon>Bacilli</taxon>
        <taxon>Bacillales</taxon>
        <taxon>Paenibacillaceae</taxon>
        <taxon>Paenibacillus</taxon>
    </lineage>
</organism>
<evidence type="ECO:0000313" key="1">
    <source>
        <dbReference type="EMBL" id="MEF2964806.1"/>
    </source>
</evidence>
<gene>
    <name evidence="1" type="ORF">V3851_03110</name>
</gene>
<dbReference type="Proteomes" id="UP001306950">
    <property type="component" value="Unassembled WGS sequence"/>
</dbReference>
<reference evidence="1 2" key="1">
    <citation type="submission" date="2024-02" db="EMBL/GenBank/DDBJ databases">
        <title>A nitrogen-fixing paenibacillus bacterium.</title>
        <authorList>
            <person name="Zhang W.L."/>
            <person name="Chen S.F."/>
        </authorList>
    </citation>
    <scope>NUCLEOTIDE SEQUENCE [LARGE SCALE GENOMIC DNA]</scope>
    <source>
        <strain evidence="1 2">M1</strain>
    </source>
</reference>
<dbReference type="RefSeq" id="WP_331845008.1">
    <property type="nucleotide sequence ID" value="NZ_JAZHPZ010000001.1"/>
</dbReference>
<protein>
    <recommendedName>
        <fullName evidence="3">YD repeat-containing protein</fullName>
    </recommendedName>
</protein>
<accession>A0ABU7VM52</accession>
<dbReference type="EMBL" id="JAZHPZ010000001">
    <property type="protein sequence ID" value="MEF2964806.1"/>
    <property type="molecule type" value="Genomic_DNA"/>
</dbReference>
<evidence type="ECO:0008006" key="3">
    <source>
        <dbReference type="Google" id="ProtNLM"/>
    </source>
</evidence>
<sequence>MSLRRLLLFFLVALIIIGNSGASVLAVEEPEMPEIHNSFQESNSEYRLGTPEEDFDMAEVPSYESTVTENVYKVEALAVEEIEFVIYPGENVQFINPTSYSRTVGTDAKTNDTVFDFASYDSEGEPTTSDLASNYANVNIPPNGGRSVITATDAPLTVDIKIDIEYSFVSTPALNKEVLSNGESYQFINYSNSTLYIKTDASSSNGKRYDFSIYDSDGSLYRSSMDNSSVSVSFSKGYEIIVTCMSDIPITVGTHYDVAFGEETDEPAYDSVVLNQGESYRFENVGDKLDGIEDDGGTSDKFDYVVYLSDGTESSRGTNTSSLPNVAVGRTVVITLITANPVRIGAPYRSFMGSYYGGDAISRITISPGSSYIFENNGSLSNPVKNNARVVDGIYDYTVYKADGSYYSQGFNSISTPSLPTGGFAVITVHGSSSVTFDYTDDFSVKVSTEPSHFRVTLSKGESFEFTNISPSSRFLYCNASEDSRFDWVKYYPDGTEHSKREGSMTNQNIPSGSKIIVTAVSDSPVTFGAIYRLFSWRDKPGEAFSKQVVNVNESFIFSNLSTKSGTITNNADEIDGKFDFVVYKEDGSVDDSGFDETSSVSIPSMGYAIVTGQSSSAVTFSYTDSFTAESANHPAMLRVTLNGGETYTYTNISSETESIYVDSVDDVNEFAYVLYKPNGTIHQESDNRNYTVPVPASYSLQISPLDLPVTFGGVYTSFVGTSGENPAIKKVTLYKNESYTFTNVQSSFQTLNSDAYSEDLAMFDYAIYSSNGEVEEFGLDQIGNLSVPEGSQVVVTVVTDLPVTFTYGLAFQAIHSSDPALLKRTLESSQSLGFKNKGTFEAKLKTNANTSENRYFNYTILDQNGGIVRQGENATISYNIPAGGTIQVKTTSANPVIFFAPYRVFEVVDVQEFLFENLLHYQALTVSKEAGQNGYYRFTAPETGRYRFVTKELFDFSLQPILELYGQQDLLSLLVSSEDGEQEFGIDYTVLEFDLIGGATYYLKLTEKTGLPLEVQLMAAVMTITPEANFDYSPDGRLNQINFPSGDALIYEYDKNGNLKRRTKKVYPF</sequence>
<proteinExistence type="predicted"/>
<name>A0ABU7VM52_9BACL</name>
<evidence type="ECO:0000313" key="2">
    <source>
        <dbReference type="Proteomes" id="UP001306950"/>
    </source>
</evidence>
<comment type="caution">
    <text evidence="1">The sequence shown here is derived from an EMBL/GenBank/DDBJ whole genome shotgun (WGS) entry which is preliminary data.</text>
</comment>
<keyword evidence="2" id="KW-1185">Reference proteome</keyword>